<proteinExistence type="predicted"/>
<protein>
    <submittedName>
        <fullName evidence="1">Uncharacterized protein</fullName>
    </submittedName>
</protein>
<dbReference type="SMART" id="SM00267">
    <property type="entry name" value="GGDEF"/>
    <property type="match status" value="1"/>
</dbReference>
<name>A0A1U9KRJ6_9PROT</name>
<dbReference type="Pfam" id="PF00990">
    <property type="entry name" value="GGDEF"/>
    <property type="match status" value="1"/>
</dbReference>
<dbReference type="InterPro" id="IPR043128">
    <property type="entry name" value="Rev_trsase/Diguanyl_cyclase"/>
</dbReference>
<dbReference type="AlphaFoldDB" id="A0A1U9KRJ6"/>
<reference evidence="1 2" key="1">
    <citation type="submission" date="2016-03" db="EMBL/GenBank/DDBJ databases">
        <title>Acetic acid bacteria sequencing.</title>
        <authorList>
            <person name="Brandt J."/>
            <person name="Jakob F."/>
            <person name="Vogel R.F."/>
        </authorList>
    </citation>
    <scope>NUCLEOTIDE SEQUENCE [LARGE SCALE GENOMIC DNA]</scope>
    <source>
        <strain evidence="1 2">NBRC 101099</strain>
    </source>
</reference>
<dbReference type="RefSeq" id="WP_211274005.1">
    <property type="nucleotide sequence ID" value="NZ_CP014691.1"/>
</dbReference>
<sequence length="440" mass="48792">MPSPDDSDHVALLEALIDSRERWRQLSRTAFDVLFETDERGRLTMLVPIDRHDIASEQLLGQPADRLWSSGEQTSFDPRMVRKRFPVAAGIYLSVLPRFNQEGECQGAYAGLLYADPAPSAATAPIRENLPSALQRALAALRDETTPVNGAVAASESLCRDLGVDGGAVMLAQDVPGDVETMTDNMWQPLRQWGGTFMDTDKPLDNATNHPTCRAWRLDDKAFLWASARLRFGGGVGLLLRRTEDWSAAEKETATLLVGMMAGQLELDALHRRAIFDAPFDPASHLLTWHGFQQEIARRLPRLDREYMSATMIVICIQGLSDLLSDQNGLHAGDALNQVVSLVRNAVRPTDIVGRLNTECFLLWLDGGDRFAAAERAERMTTHGAPILLDTTHHLPVRIGLVTREPQSTDLLDDYLERATLALREAQGGDRKWVFSHEAP</sequence>
<evidence type="ECO:0000313" key="1">
    <source>
        <dbReference type="EMBL" id="AQS88367.1"/>
    </source>
</evidence>
<dbReference type="SUPFAM" id="SSF55073">
    <property type="entry name" value="Nucleotide cyclase"/>
    <property type="match status" value="1"/>
</dbReference>
<dbReference type="PROSITE" id="PS50887">
    <property type="entry name" value="GGDEF"/>
    <property type="match status" value="1"/>
</dbReference>
<evidence type="ECO:0000313" key="2">
    <source>
        <dbReference type="Proteomes" id="UP000188604"/>
    </source>
</evidence>
<dbReference type="KEGG" id="nch:A0U93_10910"/>
<gene>
    <name evidence="1" type="ORF">A0U93_10910</name>
</gene>
<dbReference type="InterPro" id="IPR000160">
    <property type="entry name" value="GGDEF_dom"/>
</dbReference>
<dbReference type="STRING" id="320497.A0U93_10910"/>
<dbReference type="Proteomes" id="UP000188604">
    <property type="component" value="Chromosome"/>
</dbReference>
<dbReference type="Gene3D" id="3.30.70.270">
    <property type="match status" value="1"/>
</dbReference>
<organism evidence="1 2">
    <name type="scientific">Neoasaia chiangmaiensis</name>
    <dbReference type="NCBI Taxonomy" id="320497"/>
    <lineage>
        <taxon>Bacteria</taxon>
        <taxon>Pseudomonadati</taxon>
        <taxon>Pseudomonadota</taxon>
        <taxon>Alphaproteobacteria</taxon>
        <taxon>Acetobacterales</taxon>
        <taxon>Acetobacteraceae</taxon>
        <taxon>Neoasaia</taxon>
    </lineage>
</organism>
<dbReference type="InterPro" id="IPR029787">
    <property type="entry name" value="Nucleotide_cyclase"/>
</dbReference>
<accession>A0A1U9KRJ6</accession>
<dbReference type="EMBL" id="CP014691">
    <property type="protein sequence ID" value="AQS88367.1"/>
    <property type="molecule type" value="Genomic_DNA"/>
</dbReference>
<keyword evidence="2" id="KW-1185">Reference proteome</keyword>